<dbReference type="AlphaFoldDB" id="A0A6P1E6P3"/>
<dbReference type="RefSeq" id="WP_003552296.1">
    <property type="nucleotide sequence ID" value="NZ_CABKOL010000106.1"/>
</dbReference>
<protein>
    <recommendedName>
        <fullName evidence="4">Surface layer protein A domain-containing protein</fullName>
    </recommendedName>
</protein>
<proteinExistence type="predicted"/>
<organism evidence="2 3">
    <name type="scientific">Lentilactobacillus hilgardii</name>
    <name type="common">Lactobacillus hilgardii</name>
    <dbReference type="NCBI Taxonomy" id="1588"/>
    <lineage>
        <taxon>Bacteria</taxon>
        <taxon>Bacillati</taxon>
        <taxon>Bacillota</taxon>
        <taxon>Bacilli</taxon>
        <taxon>Lactobacillales</taxon>
        <taxon>Lactobacillaceae</taxon>
        <taxon>Lentilactobacillus</taxon>
    </lineage>
</organism>
<evidence type="ECO:0000313" key="2">
    <source>
        <dbReference type="EMBL" id="QHB51345.1"/>
    </source>
</evidence>
<dbReference type="EMBL" id="CP047121">
    <property type="protein sequence ID" value="QHB51345.1"/>
    <property type="molecule type" value="Genomic_DNA"/>
</dbReference>
<feature type="chain" id="PRO_5026693807" description="Surface layer protein A domain-containing protein" evidence="1">
    <location>
        <begin position="23"/>
        <end position="275"/>
    </location>
</feature>
<dbReference type="Proteomes" id="UP000465035">
    <property type="component" value="Chromosome"/>
</dbReference>
<sequence length="275" mass="31093">MLKKIALSLAFGIVLFTSGAIAVNASTDLGNNENIQYVKVKKPTFTGQYTKVNGQKGQRIITPKGTILKIMGISPATNSRRSQAVFSLGQISYVKQQRIYQPKNGVYIRNYNTTYFKPYSLKLPIRGQFLQLGKYANDGSEHYKPIFVVTMDGYLQYYSQSRLKHYQIQNNMSYGKQGSGGAAVNSPLFTIKPTQSVKITKFLVKGKYDTLYYRTPVRGLADKKVTKTYYRLKINQLGTIGKTWHSGEDFFSARWTNYNVGGHHFFYLGDVESGD</sequence>
<evidence type="ECO:0000256" key="1">
    <source>
        <dbReference type="SAM" id="SignalP"/>
    </source>
</evidence>
<accession>A0A6P1E6P3</accession>
<evidence type="ECO:0000313" key="3">
    <source>
        <dbReference type="Proteomes" id="UP000465035"/>
    </source>
</evidence>
<feature type="signal peptide" evidence="1">
    <location>
        <begin position="1"/>
        <end position="22"/>
    </location>
</feature>
<reference evidence="2 3" key="1">
    <citation type="submission" date="2019-12" db="EMBL/GenBank/DDBJ databases">
        <title>Lactobacillus hilgardii FLUB.</title>
        <authorList>
            <person name="Gustaw K."/>
        </authorList>
    </citation>
    <scope>NUCLEOTIDE SEQUENCE [LARGE SCALE GENOMIC DNA]</scope>
    <source>
        <strain evidence="2 3">FLUB</strain>
    </source>
</reference>
<keyword evidence="1" id="KW-0732">Signal</keyword>
<dbReference type="GeneID" id="69057415"/>
<evidence type="ECO:0008006" key="4">
    <source>
        <dbReference type="Google" id="ProtNLM"/>
    </source>
</evidence>
<gene>
    <name evidence="2" type="ORF">GQR93_03470</name>
</gene>
<name>A0A6P1E6P3_LENHI</name>